<dbReference type="InterPro" id="IPR005481">
    <property type="entry name" value="BC-like_N"/>
</dbReference>
<dbReference type="Gene3D" id="3.30.470.20">
    <property type="entry name" value="ATP-grasp fold, B domain"/>
    <property type="match status" value="1"/>
</dbReference>
<dbReference type="PROSITE" id="PS50979">
    <property type="entry name" value="BC"/>
    <property type="match status" value="1"/>
</dbReference>
<keyword evidence="13 17" id="KW-0275">Fatty acid biosynthesis</keyword>
<evidence type="ECO:0000256" key="10">
    <source>
        <dbReference type="ARBA" id="ARBA00022840"/>
    </source>
</evidence>
<protein>
    <recommendedName>
        <fullName evidence="4 17">Biotin carboxylase</fullName>
        <ecNumber evidence="4 17">6.3.4.14</ecNumber>
    </recommendedName>
    <alternativeName>
        <fullName evidence="17">Acetyl-coenzyme A carboxylase biotin carboxylase subunit A</fullName>
    </alternativeName>
</protein>
<dbReference type="PROSITE" id="PS00866">
    <property type="entry name" value="CPSASE_1"/>
    <property type="match status" value="1"/>
</dbReference>
<keyword evidence="12 17" id="KW-0443">Lipid metabolism</keyword>
<dbReference type="PANTHER" id="PTHR48095">
    <property type="entry name" value="PYRUVATE CARBOXYLASE SUBUNIT A"/>
    <property type="match status" value="1"/>
</dbReference>
<keyword evidence="21" id="KW-1185">Reference proteome</keyword>
<evidence type="ECO:0000256" key="16">
    <source>
        <dbReference type="PROSITE-ProRule" id="PRU00409"/>
    </source>
</evidence>
<dbReference type="SUPFAM" id="SSF52440">
    <property type="entry name" value="PreATP-grasp domain"/>
    <property type="match status" value="1"/>
</dbReference>
<evidence type="ECO:0000256" key="9">
    <source>
        <dbReference type="ARBA" id="ARBA00022832"/>
    </source>
</evidence>
<feature type="domain" description="ATP-grasp" evidence="18">
    <location>
        <begin position="120"/>
        <end position="317"/>
    </location>
</feature>
<dbReference type="OrthoDB" id="9807469at2"/>
<dbReference type="FunFam" id="3.30.1490.20:FF:000018">
    <property type="entry name" value="Biotin carboxylase"/>
    <property type="match status" value="1"/>
</dbReference>
<dbReference type="InterPro" id="IPR011761">
    <property type="entry name" value="ATP-grasp"/>
</dbReference>
<sequence length="447" mass="49285">MFEKVLIANRGEIAVRIIRACKELGIKTVAVYSEADRDSLHVKLADESVCIGPPSAAQSYLNIQNIIAAAKTKKADAIHPGYGFLAENAYFAEMCSTCGITFIGPSSHSVQIMGDKASAKAEMEKAGIPVVPGSGGVIEDEDHALSVASKIGYPVIIKATAGGGGRGMRLAQNPEELRKSVALARQEAEAAFGNPQIYLEKYIEEPRHVEIQILGDVHGNVIHLYERDCSIQRRHQKILEEAPSPAISPELRERMGSDAVKAARQVGYYSAGTVEFLLDRNGNYYFIEMNTRIQVEHGVTEMVTGIDLIKQQILIAAGEKLKFKQEDIKLCGHAIECRINAEDPLRNFVPTPGKVEFYHAPGGFGIRVDSAIYTGCEVSPYYDSMIAKVIAWAPTRQEAISRMKRALMEMQVDGIPTNIPFHLKIMDNAFFQRGEIYTNFIQRRLLG</sequence>
<evidence type="ECO:0000256" key="14">
    <source>
        <dbReference type="ARBA" id="ARBA00023267"/>
    </source>
</evidence>
<name>A0A140L811_9FIRM</name>
<dbReference type="AlphaFoldDB" id="A0A140L811"/>
<dbReference type="Pfam" id="PF00289">
    <property type="entry name" value="Biotin_carb_N"/>
    <property type="match status" value="1"/>
</dbReference>
<reference evidence="20 21" key="1">
    <citation type="submission" date="2015-12" db="EMBL/GenBank/DDBJ databases">
        <title>Draft genome sequnece of Fervidicola ferrireducens strain Y170.</title>
        <authorList>
            <person name="Patel B.K."/>
        </authorList>
    </citation>
    <scope>NUCLEOTIDE SEQUENCE [LARGE SCALE GENOMIC DNA]</scope>
    <source>
        <strain evidence="20 21">Y170</strain>
    </source>
</reference>
<dbReference type="SUPFAM" id="SSF56059">
    <property type="entry name" value="Glutathione synthetase ATP-binding domain-like"/>
    <property type="match status" value="1"/>
</dbReference>
<comment type="catalytic activity">
    <reaction evidence="15 17">
        <text>N(6)-biotinyl-L-lysyl-[protein] + hydrogencarbonate + ATP = N(6)-carboxybiotinyl-L-lysyl-[protein] + ADP + phosphate + H(+)</text>
        <dbReference type="Rhea" id="RHEA:13501"/>
        <dbReference type="Rhea" id="RHEA-COMP:10505"/>
        <dbReference type="Rhea" id="RHEA-COMP:10506"/>
        <dbReference type="ChEBI" id="CHEBI:15378"/>
        <dbReference type="ChEBI" id="CHEBI:17544"/>
        <dbReference type="ChEBI" id="CHEBI:30616"/>
        <dbReference type="ChEBI" id="CHEBI:43474"/>
        <dbReference type="ChEBI" id="CHEBI:83144"/>
        <dbReference type="ChEBI" id="CHEBI:83145"/>
        <dbReference type="ChEBI" id="CHEBI:456216"/>
        <dbReference type="EC" id="6.3.4.14"/>
    </reaction>
</comment>
<accession>A0A140L811</accession>
<dbReference type="NCBIfam" id="NF006367">
    <property type="entry name" value="PRK08591.1"/>
    <property type="match status" value="1"/>
</dbReference>
<keyword evidence="11" id="KW-0460">Magnesium</keyword>
<dbReference type="STRING" id="520764.AN618_14600"/>
<dbReference type="InterPro" id="IPR051602">
    <property type="entry name" value="ACC_Biotin_Carboxylase"/>
</dbReference>
<evidence type="ECO:0000259" key="19">
    <source>
        <dbReference type="PROSITE" id="PS50979"/>
    </source>
</evidence>
<keyword evidence="5 17" id="KW-0444">Lipid biosynthesis</keyword>
<dbReference type="RefSeq" id="WP_066353534.1">
    <property type="nucleotide sequence ID" value="NZ_LOED01000017.1"/>
</dbReference>
<dbReference type="GO" id="GO:0004075">
    <property type="term" value="F:biotin carboxylase activity"/>
    <property type="evidence" value="ECO:0007669"/>
    <property type="project" value="UniProtKB-EC"/>
</dbReference>
<dbReference type="Pfam" id="PF02786">
    <property type="entry name" value="CPSase_L_D2"/>
    <property type="match status" value="1"/>
</dbReference>
<dbReference type="EMBL" id="LOED01000017">
    <property type="protein sequence ID" value="KXG76686.1"/>
    <property type="molecule type" value="Genomic_DNA"/>
</dbReference>
<keyword evidence="6 17" id="KW-0436">Ligase</keyword>
<dbReference type="Gene3D" id="3.30.1490.20">
    <property type="entry name" value="ATP-grasp fold, A domain"/>
    <property type="match status" value="1"/>
</dbReference>
<keyword evidence="8 16" id="KW-0547">Nucleotide-binding</keyword>
<dbReference type="InterPro" id="IPR005482">
    <property type="entry name" value="Biotin_COase_C"/>
</dbReference>
<comment type="subunit">
    <text evidence="3 17">Acetyl-CoA carboxylase is a heterohexamer of biotin carboxyl carrier protein, biotin carboxylase and the two subunits of carboxyl transferase in a 2:2 complex.</text>
</comment>
<evidence type="ECO:0000256" key="17">
    <source>
        <dbReference type="RuleBase" id="RU365063"/>
    </source>
</evidence>
<keyword evidence="10 16" id="KW-0067">ATP-binding</keyword>
<dbReference type="UniPathway" id="UPA00655">
    <property type="reaction ID" value="UER00711"/>
</dbReference>
<proteinExistence type="predicted"/>
<dbReference type="InParanoid" id="A0A140L811"/>
<evidence type="ECO:0000256" key="6">
    <source>
        <dbReference type="ARBA" id="ARBA00022598"/>
    </source>
</evidence>
<evidence type="ECO:0000256" key="12">
    <source>
        <dbReference type="ARBA" id="ARBA00023098"/>
    </source>
</evidence>
<evidence type="ECO:0000256" key="4">
    <source>
        <dbReference type="ARBA" id="ARBA00013263"/>
    </source>
</evidence>
<dbReference type="SMART" id="SM00878">
    <property type="entry name" value="Biotin_carb_C"/>
    <property type="match status" value="1"/>
</dbReference>
<evidence type="ECO:0000256" key="7">
    <source>
        <dbReference type="ARBA" id="ARBA00022723"/>
    </source>
</evidence>
<dbReference type="PANTHER" id="PTHR48095:SF2">
    <property type="entry name" value="BIOTIN CARBOXYLASE, CHLOROPLASTIC"/>
    <property type="match status" value="1"/>
</dbReference>
<evidence type="ECO:0000256" key="15">
    <source>
        <dbReference type="ARBA" id="ARBA00048600"/>
    </source>
</evidence>
<evidence type="ECO:0000256" key="5">
    <source>
        <dbReference type="ARBA" id="ARBA00022516"/>
    </source>
</evidence>
<dbReference type="SUPFAM" id="SSF51246">
    <property type="entry name" value="Rudiment single hybrid motif"/>
    <property type="match status" value="1"/>
</dbReference>
<evidence type="ECO:0000256" key="13">
    <source>
        <dbReference type="ARBA" id="ARBA00023160"/>
    </source>
</evidence>
<dbReference type="GO" id="GO:0046872">
    <property type="term" value="F:metal ion binding"/>
    <property type="evidence" value="ECO:0007669"/>
    <property type="project" value="UniProtKB-KW"/>
</dbReference>
<dbReference type="Gene3D" id="3.40.50.20">
    <property type="match status" value="1"/>
</dbReference>
<comment type="function">
    <text evidence="1 17">This protein is a component of the acetyl coenzyme A carboxylase complex; first, biotin carboxylase catalyzes the carboxylation of the carrier protein and then the transcarboxylase transfers the carboxyl group to form malonyl-CoA.</text>
</comment>
<evidence type="ECO:0000256" key="11">
    <source>
        <dbReference type="ARBA" id="ARBA00022842"/>
    </source>
</evidence>
<keyword evidence="7" id="KW-0479">Metal-binding</keyword>
<keyword evidence="14 17" id="KW-0092">Biotin</keyword>
<gene>
    <name evidence="20" type="primary">accC</name>
    <name evidence="20" type="ORF">AN618_14600</name>
</gene>
<evidence type="ECO:0000256" key="2">
    <source>
        <dbReference type="ARBA" id="ARBA00004956"/>
    </source>
</evidence>
<dbReference type="NCBIfam" id="TIGR00514">
    <property type="entry name" value="accC"/>
    <property type="match status" value="1"/>
</dbReference>
<evidence type="ECO:0000313" key="20">
    <source>
        <dbReference type="EMBL" id="KXG76686.1"/>
    </source>
</evidence>
<dbReference type="EC" id="6.3.4.14" evidence="4 17"/>
<keyword evidence="9 17" id="KW-0276">Fatty acid metabolism</keyword>
<dbReference type="PROSITE" id="PS50975">
    <property type="entry name" value="ATP_GRASP"/>
    <property type="match status" value="1"/>
</dbReference>
<comment type="pathway">
    <text evidence="2 17">Lipid metabolism; malonyl-CoA biosynthesis; malonyl-CoA from acetyl-CoA: step 1/1.</text>
</comment>
<dbReference type="GO" id="GO:2001295">
    <property type="term" value="P:malonyl-CoA biosynthetic process"/>
    <property type="evidence" value="ECO:0007669"/>
    <property type="project" value="UniProtKB-UniPathway"/>
</dbReference>
<dbReference type="GO" id="GO:0006633">
    <property type="term" value="P:fatty acid biosynthetic process"/>
    <property type="evidence" value="ECO:0007669"/>
    <property type="project" value="UniProtKB-KW"/>
</dbReference>
<evidence type="ECO:0000256" key="8">
    <source>
        <dbReference type="ARBA" id="ARBA00022741"/>
    </source>
</evidence>
<dbReference type="PROSITE" id="PS00867">
    <property type="entry name" value="CPSASE_2"/>
    <property type="match status" value="1"/>
</dbReference>
<dbReference type="PATRIC" id="fig|520764.3.peg.1574"/>
<evidence type="ECO:0000256" key="1">
    <source>
        <dbReference type="ARBA" id="ARBA00003761"/>
    </source>
</evidence>
<dbReference type="InterPro" id="IPR011054">
    <property type="entry name" value="Rudment_hybrid_motif"/>
</dbReference>
<dbReference type="InterPro" id="IPR004549">
    <property type="entry name" value="Acetyl_CoA_COase_biotin_COase"/>
</dbReference>
<dbReference type="FunFam" id="3.40.50.20:FF:000010">
    <property type="entry name" value="Propionyl-CoA carboxylase subunit alpha"/>
    <property type="match status" value="1"/>
</dbReference>
<dbReference type="FunCoup" id="A0A140L811">
    <property type="interactions" value="382"/>
</dbReference>
<feature type="domain" description="Biotin carboxylation" evidence="19">
    <location>
        <begin position="1"/>
        <end position="446"/>
    </location>
</feature>
<dbReference type="InterPro" id="IPR005479">
    <property type="entry name" value="CPAse_ATP-bd"/>
</dbReference>
<evidence type="ECO:0000256" key="3">
    <source>
        <dbReference type="ARBA" id="ARBA00011750"/>
    </source>
</evidence>
<dbReference type="FunFam" id="3.30.470.20:FF:000028">
    <property type="entry name" value="Methylcrotonoyl-CoA carboxylase subunit alpha, mitochondrial"/>
    <property type="match status" value="1"/>
</dbReference>
<dbReference type="InterPro" id="IPR016185">
    <property type="entry name" value="PreATP-grasp_dom_sf"/>
</dbReference>
<evidence type="ECO:0000259" key="18">
    <source>
        <dbReference type="PROSITE" id="PS50975"/>
    </source>
</evidence>
<organism evidence="20 21">
    <name type="scientific">Fervidicola ferrireducens</name>
    <dbReference type="NCBI Taxonomy" id="520764"/>
    <lineage>
        <taxon>Bacteria</taxon>
        <taxon>Bacillati</taxon>
        <taxon>Bacillota</taxon>
        <taxon>Clostridia</taxon>
        <taxon>Thermosediminibacterales</taxon>
        <taxon>Thermosediminibacteraceae</taxon>
        <taxon>Fervidicola</taxon>
    </lineage>
</organism>
<dbReference type="InterPro" id="IPR011764">
    <property type="entry name" value="Biotin_carboxylation_dom"/>
</dbReference>
<dbReference type="GO" id="GO:0005524">
    <property type="term" value="F:ATP binding"/>
    <property type="evidence" value="ECO:0007669"/>
    <property type="project" value="UniProtKB-UniRule"/>
</dbReference>
<dbReference type="Proteomes" id="UP000070427">
    <property type="component" value="Unassembled WGS sequence"/>
</dbReference>
<dbReference type="InterPro" id="IPR013815">
    <property type="entry name" value="ATP_grasp_subdomain_1"/>
</dbReference>
<dbReference type="Pfam" id="PF02785">
    <property type="entry name" value="Biotin_carb_C"/>
    <property type="match status" value="1"/>
</dbReference>
<comment type="caution">
    <text evidence="20">The sequence shown here is derived from an EMBL/GenBank/DDBJ whole genome shotgun (WGS) entry which is preliminary data.</text>
</comment>
<evidence type="ECO:0000313" key="21">
    <source>
        <dbReference type="Proteomes" id="UP000070427"/>
    </source>
</evidence>